<protein>
    <submittedName>
        <fullName evidence="2">UPAR/Ly6 domain-containing protein</fullName>
    </submittedName>
</protein>
<sequence length="150" mass="15672">MSQLLPAAILFAIAALASRPAVMDAATTTTPGVTATASPTTTSLPGTRIRCYVCDPCDLSGSVTAANAMNDTVCEQCGKSMVGYLGTVTRISRQCYRREDSSNSQCEASRSTDSMQLCCSSGDLCNPAGRTRATLLLPAVLLLLQLARSI</sequence>
<proteinExistence type="predicted"/>
<organism evidence="1 2">
    <name type="scientific">Macrostomum lignano</name>
    <dbReference type="NCBI Taxonomy" id="282301"/>
    <lineage>
        <taxon>Eukaryota</taxon>
        <taxon>Metazoa</taxon>
        <taxon>Spiralia</taxon>
        <taxon>Lophotrochozoa</taxon>
        <taxon>Platyhelminthes</taxon>
        <taxon>Rhabditophora</taxon>
        <taxon>Macrostomorpha</taxon>
        <taxon>Macrostomida</taxon>
        <taxon>Macrostomidae</taxon>
        <taxon>Macrostomum</taxon>
    </lineage>
</organism>
<dbReference type="AlphaFoldDB" id="A0A1I8HME1"/>
<accession>A0A1I8HME1</accession>
<evidence type="ECO:0000313" key="1">
    <source>
        <dbReference type="Proteomes" id="UP000095280"/>
    </source>
</evidence>
<evidence type="ECO:0000313" key="2">
    <source>
        <dbReference type="WBParaSite" id="maker-uti_cns_0006921-snap-gene-0.5-mRNA-1"/>
    </source>
</evidence>
<name>A0A1I8HME1_9PLAT</name>
<keyword evidence="1" id="KW-1185">Reference proteome</keyword>
<reference evidence="2" key="1">
    <citation type="submission" date="2016-11" db="UniProtKB">
        <authorList>
            <consortium name="WormBaseParasite"/>
        </authorList>
    </citation>
    <scope>IDENTIFICATION</scope>
</reference>
<dbReference type="WBParaSite" id="maker-uti_cns_0006921-snap-gene-0.5-mRNA-1">
    <property type="protein sequence ID" value="maker-uti_cns_0006921-snap-gene-0.5-mRNA-1"/>
    <property type="gene ID" value="maker-uti_cns_0006921-snap-gene-0.5"/>
</dbReference>
<dbReference type="Proteomes" id="UP000095280">
    <property type="component" value="Unplaced"/>
</dbReference>